<protein>
    <submittedName>
        <fullName evidence="1">Pseudouridine synthase family protein</fullName>
    </submittedName>
</protein>
<comment type="caution">
    <text evidence="1">The sequence shown here is derived from an EMBL/GenBank/DDBJ whole genome shotgun (WGS) entry which is preliminary data.</text>
</comment>
<evidence type="ECO:0000313" key="1">
    <source>
        <dbReference type="EMBL" id="KAL2554675.1"/>
    </source>
</evidence>
<organism evidence="1 2">
    <name type="scientific">Forsythia ovata</name>
    <dbReference type="NCBI Taxonomy" id="205694"/>
    <lineage>
        <taxon>Eukaryota</taxon>
        <taxon>Viridiplantae</taxon>
        <taxon>Streptophyta</taxon>
        <taxon>Embryophyta</taxon>
        <taxon>Tracheophyta</taxon>
        <taxon>Spermatophyta</taxon>
        <taxon>Magnoliopsida</taxon>
        <taxon>eudicotyledons</taxon>
        <taxon>Gunneridae</taxon>
        <taxon>Pentapetalae</taxon>
        <taxon>asterids</taxon>
        <taxon>lamiids</taxon>
        <taxon>Lamiales</taxon>
        <taxon>Oleaceae</taxon>
        <taxon>Forsythieae</taxon>
        <taxon>Forsythia</taxon>
    </lineage>
</organism>
<gene>
    <name evidence="1" type="ORF">Fot_08294</name>
</gene>
<reference evidence="2" key="1">
    <citation type="submission" date="2024-07" db="EMBL/GenBank/DDBJ databases">
        <title>Two chromosome-level genome assemblies of Korean endemic species Abeliophyllum distichum and Forsythia ovata (Oleaceae).</title>
        <authorList>
            <person name="Jang H."/>
        </authorList>
    </citation>
    <scope>NUCLEOTIDE SEQUENCE [LARGE SCALE GENOMIC DNA]</scope>
</reference>
<dbReference type="Gene3D" id="3.30.70.580">
    <property type="entry name" value="Pseudouridine synthase I, catalytic domain, N-terminal subdomain"/>
    <property type="match status" value="1"/>
</dbReference>
<accession>A0ABD1X2C5</accession>
<dbReference type="AlphaFoldDB" id="A0ABD1X2C5"/>
<evidence type="ECO:0000313" key="2">
    <source>
        <dbReference type="Proteomes" id="UP001604277"/>
    </source>
</evidence>
<sequence>MLGWQYQQSTPAVQYIIEEALTRITKLERKDLLLVGAGRPMQEFMPGVKTVLILTQSNELKILMKKLINDDFSSQVAHFIKPLNYDSLVGIHKALNGLLPSDIRVREISSAVPEFYAHFSVKQDLSLQNLQ</sequence>
<dbReference type="InterPro" id="IPR020094">
    <property type="entry name" value="TruA/RsuA/RluB/E/F_N"/>
</dbReference>
<keyword evidence="2" id="KW-1185">Reference proteome</keyword>
<dbReference type="EMBL" id="JBFOLJ010000002">
    <property type="protein sequence ID" value="KAL2554675.1"/>
    <property type="molecule type" value="Genomic_DNA"/>
</dbReference>
<dbReference type="Proteomes" id="UP001604277">
    <property type="component" value="Unassembled WGS sequence"/>
</dbReference>
<name>A0ABD1X2C5_9LAMI</name>
<proteinExistence type="predicted"/>